<keyword evidence="4" id="KW-0862">Zinc</keyword>
<name>A0A1D9GND4_9GAMM</name>
<reference evidence="8 9" key="1">
    <citation type="submission" date="2016-10" db="EMBL/GenBank/DDBJ databases">
        <title>Marinobacter salinus sp. nov., a moderately halophilic bacterium isolated from a tidal flat environment.</title>
        <authorList>
            <person name="Park S.-J."/>
        </authorList>
    </citation>
    <scope>NUCLEOTIDE SEQUENCE [LARGE SCALE GENOMIC DNA]</scope>
    <source>
        <strain evidence="8 9">Hb8</strain>
    </source>
</reference>
<evidence type="ECO:0000256" key="2">
    <source>
        <dbReference type="ARBA" id="ARBA00022723"/>
    </source>
</evidence>
<dbReference type="Pfam" id="PF22505">
    <property type="entry name" value="RNase_J_b_CASP"/>
    <property type="match status" value="1"/>
</dbReference>
<dbReference type="InterPro" id="IPR001279">
    <property type="entry name" value="Metallo-B-lactamas"/>
</dbReference>
<dbReference type="GO" id="GO:0046872">
    <property type="term" value="F:metal ion binding"/>
    <property type="evidence" value="ECO:0007669"/>
    <property type="project" value="UniProtKB-KW"/>
</dbReference>
<organism evidence="8 9">
    <name type="scientific">Marinobacter salinus</name>
    <dbReference type="NCBI Taxonomy" id="1874317"/>
    <lineage>
        <taxon>Bacteria</taxon>
        <taxon>Pseudomonadati</taxon>
        <taxon>Pseudomonadota</taxon>
        <taxon>Gammaproteobacteria</taxon>
        <taxon>Pseudomonadales</taxon>
        <taxon>Marinobacteraceae</taxon>
        <taxon>Marinobacter</taxon>
    </lineage>
</organism>
<dbReference type="PANTHER" id="PTHR43694">
    <property type="entry name" value="RIBONUCLEASE J"/>
    <property type="match status" value="1"/>
</dbReference>
<evidence type="ECO:0000256" key="6">
    <source>
        <dbReference type="ARBA" id="ARBA00022884"/>
    </source>
</evidence>
<dbReference type="CDD" id="cd07714">
    <property type="entry name" value="RNaseJ_MBL-fold"/>
    <property type="match status" value="1"/>
</dbReference>
<dbReference type="InterPro" id="IPR036866">
    <property type="entry name" value="RibonucZ/Hydroxyglut_hydro"/>
</dbReference>
<evidence type="ECO:0000256" key="1">
    <source>
        <dbReference type="ARBA" id="ARBA00022722"/>
    </source>
</evidence>
<keyword evidence="1" id="KW-0540">Nuclease</keyword>
<accession>A0A1D9GND4</accession>
<dbReference type="Gene3D" id="3.60.15.10">
    <property type="entry name" value="Ribonuclease Z/Hydroxyacylglutathione hydrolase-like"/>
    <property type="match status" value="1"/>
</dbReference>
<keyword evidence="6" id="KW-0694">RNA-binding</keyword>
<proteinExistence type="predicted"/>
<dbReference type="STRING" id="1874317.BKP64_13790"/>
<dbReference type="Pfam" id="PF00753">
    <property type="entry name" value="Lactamase_B"/>
    <property type="match status" value="1"/>
</dbReference>
<dbReference type="SMART" id="SM00849">
    <property type="entry name" value="Lactamase_B"/>
    <property type="match status" value="1"/>
</dbReference>
<evidence type="ECO:0000256" key="4">
    <source>
        <dbReference type="ARBA" id="ARBA00022833"/>
    </source>
</evidence>
<dbReference type="AlphaFoldDB" id="A0A1D9GND4"/>
<dbReference type="GO" id="GO:0004527">
    <property type="term" value="F:exonuclease activity"/>
    <property type="evidence" value="ECO:0007669"/>
    <property type="project" value="UniProtKB-KW"/>
</dbReference>
<dbReference type="Pfam" id="PF07521">
    <property type="entry name" value="RMMBL"/>
    <property type="match status" value="1"/>
</dbReference>
<keyword evidence="2" id="KW-0479">Metal-binding</keyword>
<evidence type="ECO:0000313" key="8">
    <source>
        <dbReference type="EMBL" id="AOY89152.1"/>
    </source>
</evidence>
<keyword evidence="9" id="KW-1185">Reference proteome</keyword>
<protein>
    <submittedName>
        <fullName evidence="8">MBL fold metallo-hydrolase</fullName>
    </submittedName>
</protein>
<evidence type="ECO:0000313" key="9">
    <source>
        <dbReference type="Proteomes" id="UP000177445"/>
    </source>
</evidence>
<gene>
    <name evidence="8" type="ORF">BKP64_13790</name>
</gene>
<evidence type="ECO:0000256" key="3">
    <source>
        <dbReference type="ARBA" id="ARBA00022801"/>
    </source>
</evidence>
<dbReference type="EMBL" id="CP017715">
    <property type="protein sequence ID" value="AOY89152.1"/>
    <property type="molecule type" value="Genomic_DNA"/>
</dbReference>
<evidence type="ECO:0000259" key="7">
    <source>
        <dbReference type="SMART" id="SM00849"/>
    </source>
</evidence>
<dbReference type="Gene3D" id="3.40.50.10710">
    <property type="entry name" value="Metallo-hydrolase/oxidoreductase"/>
    <property type="match status" value="1"/>
</dbReference>
<evidence type="ECO:0000256" key="5">
    <source>
        <dbReference type="ARBA" id="ARBA00022839"/>
    </source>
</evidence>
<dbReference type="OrthoDB" id="9803916at2"/>
<dbReference type="InterPro" id="IPR042173">
    <property type="entry name" value="RNase_J_2"/>
</dbReference>
<dbReference type="GO" id="GO:0003723">
    <property type="term" value="F:RNA binding"/>
    <property type="evidence" value="ECO:0007669"/>
    <property type="project" value="UniProtKB-KW"/>
</dbReference>
<dbReference type="PANTHER" id="PTHR43694:SF1">
    <property type="entry name" value="RIBONUCLEASE J"/>
    <property type="match status" value="1"/>
</dbReference>
<dbReference type="SUPFAM" id="SSF56281">
    <property type="entry name" value="Metallo-hydrolase/oxidoreductase"/>
    <property type="match status" value="1"/>
</dbReference>
<dbReference type="InterPro" id="IPR011108">
    <property type="entry name" value="RMMBL"/>
</dbReference>
<keyword evidence="3 8" id="KW-0378">Hydrolase</keyword>
<keyword evidence="5" id="KW-0269">Exonuclease</keyword>
<dbReference type="Proteomes" id="UP000177445">
    <property type="component" value="Chromosome"/>
</dbReference>
<dbReference type="InterPro" id="IPR055132">
    <property type="entry name" value="RNase_J_b_CASP"/>
</dbReference>
<dbReference type="KEGG" id="msq:BKP64_13790"/>
<feature type="domain" description="Metallo-beta-lactamase" evidence="7">
    <location>
        <begin position="20"/>
        <end position="214"/>
    </location>
</feature>
<sequence length="466" mass="50591">MTPDHNDLWFLPLGGTGEIGMNLNLYGHDGQWLMVDCGVTFPKPGRLAADGTVHHQGEPPVQMADPAFIADRREQLAGLIITHAHEDHVGAVPYLWPLLQCPVYASRFTAEILRRKLAEFDLLHRVQIIVVETGDCRQIGPFNVQWLALTHSIPDPNALMIRTDIGNIFHSGDWKLDDHPLVGHGYSRKTFTDLAEEGVTAMVCDSTNATVAGHSVSEAALHEGLLSAVKAAEGRVIVACFGSNIARLHTLARIGRETGRYMGLLGRSLINMSGAARAAGLWDAADELINPSHLGYLPREEVLAVATGSQGEPRTALRRLAAGNHPDIELEAGDTVIFSARAIPGNEEAIEMLISKLRALGVAVVTAEDSIVPIHASGHPAQEELQAMYQWIQPNIAIPVHGEAEHMETHADIAKRWGVPRALVGRNGDLFMIRPVPGMRRQVAGTGRLGWKSGELVPVLPGIDHY</sequence>